<evidence type="ECO:0000259" key="2">
    <source>
        <dbReference type="Pfam" id="PF13456"/>
    </source>
</evidence>
<proteinExistence type="predicted"/>
<dbReference type="Proteomes" id="UP001515500">
    <property type="component" value="Chromosome 20"/>
</dbReference>
<name>A0AB40ALN7_DIOCR</name>
<evidence type="ECO:0000313" key="4">
    <source>
        <dbReference type="Proteomes" id="UP001515500"/>
    </source>
</evidence>
<dbReference type="GO" id="GO:0003676">
    <property type="term" value="F:nucleic acid binding"/>
    <property type="evidence" value="ECO:0007669"/>
    <property type="project" value="InterPro"/>
</dbReference>
<gene>
    <name evidence="5" type="primary">LOC120251393</name>
</gene>
<dbReference type="InterPro" id="IPR026960">
    <property type="entry name" value="RVT-Znf"/>
</dbReference>
<evidence type="ECO:0000256" key="1">
    <source>
        <dbReference type="SAM" id="SignalP"/>
    </source>
</evidence>
<feature type="signal peptide" evidence="1">
    <location>
        <begin position="1"/>
        <end position="29"/>
    </location>
</feature>
<feature type="domain" description="Reverse transcriptase zinc-binding" evidence="3">
    <location>
        <begin position="11"/>
        <end position="68"/>
    </location>
</feature>
<dbReference type="AlphaFoldDB" id="A0AB40ALN7"/>
<dbReference type="GO" id="GO:0004523">
    <property type="term" value="F:RNA-DNA hybrid ribonuclease activity"/>
    <property type="evidence" value="ECO:0007669"/>
    <property type="project" value="InterPro"/>
</dbReference>
<keyword evidence="1" id="KW-0732">Signal</keyword>
<organism evidence="4 5">
    <name type="scientific">Dioscorea cayennensis subsp. rotundata</name>
    <name type="common">White Guinea yam</name>
    <name type="synonym">Dioscorea rotundata</name>
    <dbReference type="NCBI Taxonomy" id="55577"/>
    <lineage>
        <taxon>Eukaryota</taxon>
        <taxon>Viridiplantae</taxon>
        <taxon>Streptophyta</taxon>
        <taxon>Embryophyta</taxon>
        <taxon>Tracheophyta</taxon>
        <taxon>Spermatophyta</taxon>
        <taxon>Magnoliopsida</taxon>
        <taxon>Liliopsida</taxon>
        <taxon>Dioscoreales</taxon>
        <taxon>Dioscoreaceae</taxon>
        <taxon>Dioscorea</taxon>
    </lineage>
</organism>
<protein>
    <submittedName>
        <fullName evidence="5">Uncharacterized protein LOC120251393</fullName>
    </submittedName>
</protein>
<accession>A0AB40ALN7</accession>
<dbReference type="Pfam" id="PF13456">
    <property type="entry name" value="RVT_3"/>
    <property type="match status" value="1"/>
</dbReference>
<dbReference type="RefSeq" id="XP_039115856.1">
    <property type="nucleotide sequence ID" value="XM_039259922.1"/>
</dbReference>
<evidence type="ECO:0000313" key="5">
    <source>
        <dbReference type="RefSeq" id="XP_039115856.1"/>
    </source>
</evidence>
<dbReference type="Pfam" id="PF13966">
    <property type="entry name" value="zf-RVT"/>
    <property type="match status" value="1"/>
</dbReference>
<feature type="domain" description="RNase H type-1" evidence="2">
    <location>
        <begin position="170"/>
        <end position="289"/>
    </location>
</feature>
<sequence>MGGIDCGILKLPCGLNIFVWLLLHNAVKTNEYHYRLNLGPQSPCSFCGLNNENVEHLFLSCWKSQMVWNLVSSAYGKAINLSQGIASGFWLQQEVSGNDLFAQSLIASTLWFLWKARCNKVFNNDQLVYSKVSQMAVGYVREFFYAPSPNLSKNFILYNFQFADSPILFTDAIFNDDTSMAGLSFIFSDFKANIICAGSSRSHVSSYVEAAASSLCFALQNEANGVRNVKTILCPCAELVRVVQTGDCMDDWRLNLQIEVIKGIMDTLLVPKILFVPSDWNRPARSLAIHGLNHHEISLFHHGRELPRWLMKTFNLSGLSF</sequence>
<reference evidence="5" key="1">
    <citation type="submission" date="2025-08" db="UniProtKB">
        <authorList>
            <consortium name="RefSeq"/>
        </authorList>
    </citation>
    <scope>IDENTIFICATION</scope>
</reference>
<dbReference type="InterPro" id="IPR002156">
    <property type="entry name" value="RNaseH_domain"/>
</dbReference>
<keyword evidence="4" id="KW-1185">Reference proteome</keyword>
<feature type="chain" id="PRO_5044297474" evidence="1">
    <location>
        <begin position="30"/>
        <end position="321"/>
    </location>
</feature>
<dbReference type="GeneID" id="120251393"/>
<evidence type="ECO:0000259" key="3">
    <source>
        <dbReference type="Pfam" id="PF13966"/>
    </source>
</evidence>